<sequence>MLKSKPNQINWFRLNRSLHRDVGYFCIGFILIYAISGIAVNHKNDWNPNYAVHTTKITARDIDWNINNDQVLIKQVLTLANTQLDVKASYWQSPNQFKVFLHDDANISLNLNTNTLTVEQIRPRPIFQALNRLHLNETHKSWIIVSDIFAVLLLFLAMSSLFMIRGKYGAFGKRGLFILAGFAIPAGFIFL</sequence>
<evidence type="ECO:0000313" key="3">
    <source>
        <dbReference type="Proteomes" id="UP001382455"/>
    </source>
</evidence>
<dbReference type="Pfam" id="PF16357">
    <property type="entry name" value="PepSY_TM_like_2"/>
    <property type="match status" value="1"/>
</dbReference>
<dbReference type="InterPro" id="IPR032307">
    <property type="entry name" value="PepSY_TM-like_2"/>
</dbReference>
<dbReference type="Proteomes" id="UP001382455">
    <property type="component" value="Unassembled WGS sequence"/>
</dbReference>
<feature type="transmembrane region" description="Helical" evidence="1">
    <location>
        <begin position="142"/>
        <end position="164"/>
    </location>
</feature>
<proteinExistence type="predicted"/>
<reference evidence="2 3" key="1">
    <citation type="submission" date="2023-12" db="EMBL/GenBank/DDBJ databases">
        <title>Friends and Foes: Symbiotic and Algicidal bacterial influence on Karenia brevis blooms.</title>
        <authorList>
            <person name="Fei C."/>
            <person name="Mohamed A.R."/>
            <person name="Booker A."/>
            <person name="Arshad M."/>
            <person name="Klass S."/>
            <person name="Ahn S."/>
            <person name="Gilbert P.M."/>
            <person name="Heil C.A."/>
            <person name="Martinez J.M."/>
            <person name="Amin S.A."/>
        </authorList>
    </citation>
    <scope>NUCLEOTIDE SEQUENCE [LARGE SCALE GENOMIC DNA]</scope>
    <source>
        <strain evidence="2 3">CE15</strain>
    </source>
</reference>
<comment type="caution">
    <text evidence="2">The sequence shown here is derived from an EMBL/GenBank/DDBJ whole genome shotgun (WGS) entry which is preliminary data.</text>
</comment>
<dbReference type="PANTHER" id="PTHR40115:SF1">
    <property type="entry name" value="INNER MEMBRANE PROTEIN WITH PEPSY TM HELIX"/>
    <property type="match status" value="1"/>
</dbReference>
<keyword evidence="3" id="KW-1185">Reference proteome</keyword>
<feature type="transmembrane region" description="Helical" evidence="1">
    <location>
        <begin position="21"/>
        <end position="40"/>
    </location>
</feature>
<evidence type="ECO:0000313" key="2">
    <source>
        <dbReference type="EMBL" id="MEI4552211.1"/>
    </source>
</evidence>
<dbReference type="EMBL" id="JBAWKS010000002">
    <property type="protein sequence ID" value="MEI4552211.1"/>
    <property type="molecule type" value="Genomic_DNA"/>
</dbReference>
<evidence type="ECO:0000256" key="1">
    <source>
        <dbReference type="SAM" id="Phobius"/>
    </source>
</evidence>
<feature type="transmembrane region" description="Helical" evidence="1">
    <location>
        <begin position="171"/>
        <end position="190"/>
    </location>
</feature>
<organism evidence="2 3">
    <name type="scientific">Pseudoalteromonas spongiae</name>
    <dbReference type="NCBI Taxonomy" id="298657"/>
    <lineage>
        <taxon>Bacteria</taxon>
        <taxon>Pseudomonadati</taxon>
        <taxon>Pseudomonadota</taxon>
        <taxon>Gammaproteobacteria</taxon>
        <taxon>Alteromonadales</taxon>
        <taxon>Pseudoalteromonadaceae</taxon>
        <taxon>Pseudoalteromonas</taxon>
    </lineage>
</organism>
<keyword evidence="1" id="KW-1133">Transmembrane helix</keyword>
<accession>A0ABU8EZ01</accession>
<name>A0ABU8EZ01_9GAMM</name>
<dbReference type="RefSeq" id="WP_336437028.1">
    <property type="nucleotide sequence ID" value="NZ_JBAWKS010000002.1"/>
</dbReference>
<dbReference type="PANTHER" id="PTHR40115">
    <property type="entry name" value="INNER MEMBRANE PROTEIN WITH PEPSY TM HELIX"/>
    <property type="match status" value="1"/>
</dbReference>
<keyword evidence="1" id="KW-0472">Membrane</keyword>
<protein>
    <submittedName>
        <fullName evidence="2">PepSY-associated TM helix domain-containing protein</fullName>
    </submittedName>
</protein>
<keyword evidence="1" id="KW-0812">Transmembrane</keyword>
<gene>
    <name evidence="2" type="ORF">WAE96_21205</name>
</gene>